<reference evidence="8" key="1">
    <citation type="journal article" date="2019" name="G3 (Bethesda)">
        <title>Genome Assemblies of Two Rare Opportunistic Yeast Pathogens: Diutina rugosa (syn. Candida rugosa) and Trichomonascus ciferrii (syn. Candida ciferrii).</title>
        <authorList>
            <person name="Mixao V."/>
            <person name="Saus E."/>
            <person name="Hansen A.P."/>
            <person name="Lass-Florl C."/>
            <person name="Gabaldon T."/>
        </authorList>
    </citation>
    <scope>NUCLEOTIDE SEQUENCE</scope>
    <source>
        <strain evidence="8">CBS 4856</strain>
    </source>
</reference>
<comment type="similarity">
    <text evidence="2">Belongs to the FIP1 family.</text>
</comment>
<dbReference type="Proteomes" id="UP000761534">
    <property type="component" value="Unassembled WGS sequence"/>
</dbReference>
<dbReference type="GO" id="GO:0006397">
    <property type="term" value="P:mRNA processing"/>
    <property type="evidence" value="ECO:0007669"/>
    <property type="project" value="UniProtKB-KW"/>
</dbReference>
<keyword evidence="5" id="KW-0539">Nucleus</keyword>
<dbReference type="InterPro" id="IPR007854">
    <property type="entry name" value="Fip1_dom"/>
</dbReference>
<feature type="compositionally biased region" description="Basic and acidic residues" evidence="6">
    <location>
        <begin position="97"/>
        <end position="113"/>
    </location>
</feature>
<evidence type="ECO:0000256" key="3">
    <source>
        <dbReference type="ARBA" id="ARBA00017404"/>
    </source>
</evidence>
<dbReference type="PANTHER" id="PTHR13484:SF0">
    <property type="entry name" value="PRE-MRNA 3'-END-PROCESSING FACTOR FIP1"/>
    <property type="match status" value="1"/>
</dbReference>
<evidence type="ECO:0000313" key="8">
    <source>
        <dbReference type="EMBL" id="KAA8898829.1"/>
    </source>
</evidence>
<feature type="compositionally biased region" description="Acidic residues" evidence="6">
    <location>
        <begin position="57"/>
        <end position="76"/>
    </location>
</feature>
<dbReference type="PANTHER" id="PTHR13484">
    <property type="entry name" value="FIP1-LIKE 1 PROTEIN"/>
    <property type="match status" value="1"/>
</dbReference>
<feature type="compositionally biased region" description="Acidic residues" evidence="6">
    <location>
        <begin position="1"/>
        <end position="10"/>
    </location>
</feature>
<gene>
    <name evidence="8" type="ORF">TRICI_006466</name>
</gene>
<feature type="compositionally biased region" description="Pro residues" evidence="6">
    <location>
        <begin position="239"/>
        <end position="249"/>
    </location>
</feature>
<feature type="domain" description="Pre-mRNA polyadenylation factor Fip1" evidence="7">
    <location>
        <begin position="133"/>
        <end position="175"/>
    </location>
</feature>
<dbReference type="OrthoDB" id="1917198at2759"/>
<accession>A0A642UH55</accession>
<comment type="subcellular location">
    <subcellularLocation>
        <location evidence="1">Nucleus</location>
    </subcellularLocation>
</comment>
<dbReference type="GO" id="GO:0005847">
    <property type="term" value="C:mRNA cleavage and polyadenylation specificity factor complex"/>
    <property type="evidence" value="ECO:0007669"/>
    <property type="project" value="TreeGrafter"/>
</dbReference>
<evidence type="ECO:0000259" key="7">
    <source>
        <dbReference type="Pfam" id="PF05182"/>
    </source>
</evidence>
<sequence>MSSEDEEDEFLYGSEAPSTKRQKQGDDSVQKEDEEIRNAPPPPAPQSEEPSDKKTEEPEEQEGDEDEESDESDIEFVIDTKPGQKAEPASRSAQMKAEGDKSEKEQQDGEEKAAAGGLDINAVAEHDGKPLTQVNLESFEDKPWRQPGADITDYFNYGFDEFTWTAYCSKQDNLREDFNPQKVMNQMMGGMGMPMDMPMFPPEFMQQMMGGFPPMPMPGGNGGGNGGFGSNQPSHGSTPQPPPPPSRNR</sequence>
<evidence type="ECO:0000256" key="1">
    <source>
        <dbReference type="ARBA" id="ARBA00004123"/>
    </source>
</evidence>
<dbReference type="VEuPathDB" id="FungiDB:TRICI_006466"/>
<dbReference type="InterPro" id="IPR051187">
    <property type="entry name" value="Pre-mRNA_3'-end_processing_reg"/>
</dbReference>
<name>A0A642UH55_9ASCO</name>
<feature type="compositionally biased region" description="Basic and acidic residues" evidence="6">
    <location>
        <begin position="23"/>
        <end position="37"/>
    </location>
</feature>
<keyword evidence="4" id="KW-0507">mRNA processing</keyword>
<protein>
    <recommendedName>
        <fullName evidence="3">Pre-mRNA polyadenylation factor FIP1</fullName>
    </recommendedName>
</protein>
<evidence type="ECO:0000256" key="4">
    <source>
        <dbReference type="ARBA" id="ARBA00022664"/>
    </source>
</evidence>
<proteinExistence type="inferred from homology"/>
<feature type="region of interest" description="Disordered" evidence="6">
    <location>
        <begin position="1"/>
        <end position="120"/>
    </location>
</feature>
<feature type="region of interest" description="Disordered" evidence="6">
    <location>
        <begin position="209"/>
        <end position="249"/>
    </location>
</feature>
<comment type="caution">
    <text evidence="8">The sequence shown here is derived from an EMBL/GenBank/DDBJ whole genome shotgun (WGS) entry which is preliminary data.</text>
</comment>
<keyword evidence="9" id="KW-1185">Reference proteome</keyword>
<organism evidence="8 9">
    <name type="scientific">Trichomonascus ciferrii</name>
    <dbReference type="NCBI Taxonomy" id="44093"/>
    <lineage>
        <taxon>Eukaryota</taxon>
        <taxon>Fungi</taxon>
        <taxon>Dikarya</taxon>
        <taxon>Ascomycota</taxon>
        <taxon>Saccharomycotina</taxon>
        <taxon>Dipodascomycetes</taxon>
        <taxon>Dipodascales</taxon>
        <taxon>Trichomonascaceae</taxon>
        <taxon>Trichomonascus</taxon>
        <taxon>Trichomonascus ciferrii complex</taxon>
    </lineage>
</organism>
<feature type="compositionally biased region" description="Gly residues" evidence="6">
    <location>
        <begin position="219"/>
        <end position="229"/>
    </location>
</feature>
<evidence type="ECO:0000256" key="2">
    <source>
        <dbReference type="ARBA" id="ARBA00007459"/>
    </source>
</evidence>
<evidence type="ECO:0000256" key="5">
    <source>
        <dbReference type="ARBA" id="ARBA00023242"/>
    </source>
</evidence>
<dbReference type="EMBL" id="SWFS01000537">
    <property type="protein sequence ID" value="KAA8898829.1"/>
    <property type="molecule type" value="Genomic_DNA"/>
</dbReference>
<evidence type="ECO:0000313" key="9">
    <source>
        <dbReference type="Proteomes" id="UP000761534"/>
    </source>
</evidence>
<evidence type="ECO:0000256" key="6">
    <source>
        <dbReference type="SAM" id="MobiDB-lite"/>
    </source>
</evidence>
<dbReference type="AlphaFoldDB" id="A0A642UH55"/>
<dbReference type="Pfam" id="PF05182">
    <property type="entry name" value="Fip1"/>
    <property type="match status" value="1"/>
</dbReference>